<evidence type="ECO:0008006" key="9">
    <source>
        <dbReference type="Google" id="ProtNLM"/>
    </source>
</evidence>
<dbReference type="PROSITE" id="PS00086">
    <property type="entry name" value="CYTOCHROME_P450"/>
    <property type="match status" value="1"/>
</dbReference>
<dbReference type="EMBL" id="JAMRDG010000001">
    <property type="protein sequence ID" value="KAJ3701046.1"/>
    <property type="molecule type" value="Genomic_DNA"/>
</dbReference>
<dbReference type="PANTHER" id="PTHR47955">
    <property type="entry name" value="CYTOCHROME P450 FAMILY 71 PROTEIN"/>
    <property type="match status" value="1"/>
</dbReference>
<proteinExistence type="inferred from homology"/>
<dbReference type="PANTHER" id="PTHR47955:SF15">
    <property type="entry name" value="CYTOCHROME P450 71A2-LIKE"/>
    <property type="match status" value="1"/>
</dbReference>
<dbReference type="GO" id="GO:0004497">
    <property type="term" value="F:monooxygenase activity"/>
    <property type="evidence" value="ECO:0007669"/>
    <property type="project" value="UniProtKB-KW"/>
</dbReference>
<comment type="caution">
    <text evidence="7">The sequence shown here is derived from an EMBL/GenBank/DDBJ whole genome shotgun (WGS) entry which is preliminary data.</text>
</comment>
<dbReference type="Pfam" id="PF00067">
    <property type="entry name" value="p450"/>
    <property type="match status" value="1"/>
</dbReference>
<evidence type="ECO:0000256" key="4">
    <source>
        <dbReference type="PIRSR" id="PIRSR602401-1"/>
    </source>
</evidence>
<comment type="similarity">
    <text evidence="1 5">Belongs to the cytochrome P450 family.</text>
</comment>
<dbReference type="Gene3D" id="1.10.630.10">
    <property type="entry name" value="Cytochrome P450"/>
    <property type="match status" value="1"/>
</dbReference>
<dbReference type="PRINTS" id="PR00385">
    <property type="entry name" value="P450"/>
</dbReference>
<keyword evidence="6" id="KW-1133">Transmembrane helix</keyword>
<dbReference type="CDD" id="cd11072">
    <property type="entry name" value="CYP71-like"/>
    <property type="match status" value="1"/>
</dbReference>
<accession>A0AAD5ZNF2</accession>
<protein>
    <recommendedName>
        <fullName evidence="9">Cytochrome P450</fullName>
    </recommendedName>
</protein>
<dbReference type="InterPro" id="IPR017972">
    <property type="entry name" value="Cyt_P450_CS"/>
</dbReference>
<comment type="cofactor">
    <cofactor evidence="4">
        <name>heme</name>
        <dbReference type="ChEBI" id="CHEBI:30413"/>
    </cofactor>
</comment>
<evidence type="ECO:0000256" key="5">
    <source>
        <dbReference type="RuleBase" id="RU000461"/>
    </source>
</evidence>
<keyword evidence="2 4" id="KW-0479">Metal-binding</keyword>
<dbReference type="InterPro" id="IPR001128">
    <property type="entry name" value="Cyt_P450"/>
</dbReference>
<gene>
    <name evidence="7" type="ORF">LUZ61_004751</name>
</gene>
<evidence type="ECO:0000313" key="7">
    <source>
        <dbReference type="EMBL" id="KAJ3701046.1"/>
    </source>
</evidence>
<evidence type="ECO:0000313" key="8">
    <source>
        <dbReference type="Proteomes" id="UP001210211"/>
    </source>
</evidence>
<dbReference type="AlphaFoldDB" id="A0AAD5ZNF2"/>
<name>A0AAD5ZNF2_9POAL</name>
<dbReference type="GO" id="GO:0005506">
    <property type="term" value="F:iron ion binding"/>
    <property type="evidence" value="ECO:0007669"/>
    <property type="project" value="InterPro"/>
</dbReference>
<dbReference type="GO" id="GO:0016705">
    <property type="term" value="F:oxidoreductase activity, acting on paired donors, with incorporation or reduction of molecular oxygen"/>
    <property type="evidence" value="ECO:0007669"/>
    <property type="project" value="InterPro"/>
</dbReference>
<dbReference type="InterPro" id="IPR036396">
    <property type="entry name" value="Cyt_P450_sf"/>
</dbReference>
<sequence length="533" mass="59556">MASMFSPLFQYLHNLSSLSILHYFLILTLTSLFLIFVFPHMITTQTRSSNPTLGLPPSPPALPLLGHLHHLSSLPHRSLKNLSSLYGPIMYLRLGSVPAVILSSAAAVEESIRFHDTALSSRPQVAVADILMYGSTDVAFSPYGEYWRQTRRICVSHLLSTKMVQLFGVIREQEVSELVGKIRSVSSSSGDVGVNLSQLLFKLANDIVCRAALGFKLSDDGSNRAHGLLKDFILYLGTTLVGEHVPCLGWLDWLTGIKKRMRKTAKGLDSFFESIIEEHVKAKTDYLEDVKYGDQMEGSDLVDILLNIKENDDDIRVSLSRNNIKAIILDMFAAGTDSVYTTIEWAMAELIKNPQEMKRVQDEVRSIVNTAGKLTEELVEKMAYLNAAIKETFRLHPPLVLLVPRESIKDIDLMGYQIPSGTRFIINAWAIGRDQNTWERADEFMPERFLGSDVDYNGQHFGLIPFGVGRRTCPGIGFATATVSFALASLLHHFDWDLPNAMKGKPLDMSELNGITIHKKLDLILKARSYNSI</sequence>
<evidence type="ECO:0000256" key="6">
    <source>
        <dbReference type="SAM" id="Phobius"/>
    </source>
</evidence>
<dbReference type="SUPFAM" id="SSF48264">
    <property type="entry name" value="Cytochrome P450"/>
    <property type="match status" value="1"/>
</dbReference>
<dbReference type="PRINTS" id="PR00463">
    <property type="entry name" value="EP450I"/>
</dbReference>
<dbReference type="Proteomes" id="UP001210211">
    <property type="component" value="Unassembled WGS sequence"/>
</dbReference>
<dbReference type="GO" id="GO:0020037">
    <property type="term" value="F:heme binding"/>
    <property type="evidence" value="ECO:0007669"/>
    <property type="project" value="InterPro"/>
</dbReference>
<keyword evidence="5" id="KW-0503">Monooxygenase</keyword>
<feature type="binding site" description="axial binding residue" evidence="4">
    <location>
        <position position="473"/>
    </location>
    <ligand>
        <name>heme</name>
        <dbReference type="ChEBI" id="CHEBI:30413"/>
    </ligand>
    <ligandPart>
        <name>Fe</name>
        <dbReference type="ChEBI" id="CHEBI:18248"/>
    </ligandPart>
</feature>
<dbReference type="FunFam" id="1.10.630.10:FF:000011">
    <property type="entry name" value="Cytochrome P450 83B1"/>
    <property type="match status" value="1"/>
</dbReference>
<evidence type="ECO:0000256" key="2">
    <source>
        <dbReference type="ARBA" id="ARBA00022723"/>
    </source>
</evidence>
<reference evidence="7 8" key="1">
    <citation type="journal article" date="2022" name="Cell">
        <title>Repeat-based holocentromeres influence genome architecture and karyotype evolution.</title>
        <authorList>
            <person name="Hofstatter P.G."/>
            <person name="Thangavel G."/>
            <person name="Lux T."/>
            <person name="Neumann P."/>
            <person name="Vondrak T."/>
            <person name="Novak P."/>
            <person name="Zhang M."/>
            <person name="Costa L."/>
            <person name="Castellani M."/>
            <person name="Scott A."/>
            <person name="Toegelov H."/>
            <person name="Fuchs J."/>
            <person name="Mata-Sucre Y."/>
            <person name="Dias Y."/>
            <person name="Vanzela A.L.L."/>
            <person name="Huettel B."/>
            <person name="Almeida C.C.S."/>
            <person name="Simkova H."/>
            <person name="Souza G."/>
            <person name="Pedrosa-Harand A."/>
            <person name="Macas J."/>
            <person name="Mayer K.F.X."/>
            <person name="Houben A."/>
            <person name="Marques A."/>
        </authorList>
    </citation>
    <scope>NUCLEOTIDE SEQUENCE [LARGE SCALE GENOMIC DNA]</scope>
    <source>
        <strain evidence="7">RhyTen1mFocal</strain>
    </source>
</reference>
<keyword evidence="5" id="KW-0560">Oxidoreductase</keyword>
<evidence type="ECO:0000256" key="1">
    <source>
        <dbReference type="ARBA" id="ARBA00010617"/>
    </source>
</evidence>
<organism evidence="7 8">
    <name type="scientific">Rhynchospora tenuis</name>
    <dbReference type="NCBI Taxonomy" id="198213"/>
    <lineage>
        <taxon>Eukaryota</taxon>
        <taxon>Viridiplantae</taxon>
        <taxon>Streptophyta</taxon>
        <taxon>Embryophyta</taxon>
        <taxon>Tracheophyta</taxon>
        <taxon>Spermatophyta</taxon>
        <taxon>Magnoliopsida</taxon>
        <taxon>Liliopsida</taxon>
        <taxon>Poales</taxon>
        <taxon>Cyperaceae</taxon>
        <taxon>Cyperoideae</taxon>
        <taxon>Rhynchosporeae</taxon>
        <taxon>Rhynchospora</taxon>
    </lineage>
</organism>
<keyword evidence="4 5" id="KW-0349">Heme</keyword>
<keyword evidence="8" id="KW-1185">Reference proteome</keyword>
<feature type="transmembrane region" description="Helical" evidence="6">
    <location>
        <begin position="20"/>
        <end position="38"/>
    </location>
</feature>
<keyword evidence="6" id="KW-0472">Membrane</keyword>
<keyword evidence="6" id="KW-0812">Transmembrane</keyword>
<dbReference type="InterPro" id="IPR002401">
    <property type="entry name" value="Cyt_P450_E_grp-I"/>
</dbReference>
<keyword evidence="3 4" id="KW-0408">Iron</keyword>
<evidence type="ECO:0000256" key="3">
    <source>
        <dbReference type="ARBA" id="ARBA00023004"/>
    </source>
</evidence>